<gene>
    <name evidence="2" type="ORF">L3081_22745</name>
</gene>
<evidence type="ECO:0000313" key="3">
    <source>
        <dbReference type="Proteomes" id="UP001139646"/>
    </source>
</evidence>
<comment type="caution">
    <text evidence="2">The sequence shown here is derived from an EMBL/GenBank/DDBJ whole genome shotgun (WGS) entry which is preliminary data.</text>
</comment>
<dbReference type="Proteomes" id="UP001139646">
    <property type="component" value="Unassembled WGS sequence"/>
</dbReference>
<dbReference type="Gene3D" id="1.25.40.10">
    <property type="entry name" value="Tetratricopeptide repeat domain"/>
    <property type="match status" value="1"/>
</dbReference>
<accession>A0ABS9X628</accession>
<feature type="chain" id="PRO_5046820048" evidence="1">
    <location>
        <begin position="23"/>
        <end position="325"/>
    </location>
</feature>
<name>A0ABS9X628_9GAMM</name>
<dbReference type="SMART" id="SM00028">
    <property type="entry name" value="TPR"/>
    <property type="match status" value="3"/>
</dbReference>
<keyword evidence="3" id="KW-1185">Reference proteome</keyword>
<reference evidence="2" key="1">
    <citation type="submission" date="2022-01" db="EMBL/GenBank/DDBJ databases">
        <title>Colwellia maritima, isolated from seawater.</title>
        <authorList>
            <person name="Kristyanto S."/>
            <person name="Jung J."/>
            <person name="Jeon C.O."/>
        </authorList>
    </citation>
    <scope>NUCLEOTIDE SEQUENCE</scope>
    <source>
        <strain evidence="2">MSW7</strain>
    </source>
</reference>
<dbReference type="RefSeq" id="WP_242288561.1">
    <property type="nucleotide sequence ID" value="NZ_JAKKSL010000006.1"/>
</dbReference>
<dbReference type="InterPro" id="IPR011990">
    <property type="entry name" value="TPR-like_helical_dom_sf"/>
</dbReference>
<protein>
    <submittedName>
        <fullName evidence="2">Tetratricopeptide repeat protein</fullName>
    </submittedName>
</protein>
<organism evidence="2 3">
    <name type="scientific">Colwellia maritima</name>
    <dbReference type="NCBI Taxonomy" id="2912588"/>
    <lineage>
        <taxon>Bacteria</taxon>
        <taxon>Pseudomonadati</taxon>
        <taxon>Pseudomonadota</taxon>
        <taxon>Gammaproteobacteria</taxon>
        <taxon>Alteromonadales</taxon>
        <taxon>Colwelliaceae</taxon>
        <taxon>Colwellia</taxon>
    </lineage>
</organism>
<dbReference type="SUPFAM" id="SSF48452">
    <property type="entry name" value="TPR-like"/>
    <property type="match status" value="1"/>
</dbReference>
<proteinExistence type="predicted"/>
<dbReference type="EMBL" id="JAKKSL010000006">
    <property type="protein sequence ID" value="MCI2285679.1"/>
    <property type="molecule type" value="Genomic_DNA"/>
</dbReference>
<dbReference type="Pfam" id="PF13424">
    <property type="entry name" value="TPR_12"/>
    <property type="match status" value="1"/>
</dbReference>
<sequence>MRLVFLSILFIFFSGYCFVANAANITDSTVLENMEEELNKQPLKTYQFLMTQAEQLDDMSADYKSWWLLRKAQAENLLYFFNRFEQTVQQTLAAVSQQSPPKVLINLDIFRGMILQRKGRYRLSESILKKAKQAALKNKFTYLAVLAKQELAFTKSLTQVYQTSLTELQQAYLEAFALHDNFLLAKINEVYGAIYGYMDDYGKSIEYYQKALASYQQLGYPNHQAEAIFGLASTYRYWKKYGLAIEYYQRYKEIINFSPNNTDAKFYAAYGIAMSEAEQGNCRQALPSIEYAIKLEGLIDYKAELYKRKSQCLLAFGKLDEAENR</sequence>
<evidence type="ECO:0000313" key="2">
    <source>
        <dbReference type="EMBL" id="MCI2285679.1"/>
    </source>
</evidence>
<dbReference type="InterPro" id="IPR019734">
    <property type="entry name" value="TPR_rpt"/>
</dbReference>
<keyword evidence="1" id="KW-0732">Signal</keyword>
<feature type="signal peptide" evidence="1">
    <location>
        <begin position="1"/>
        <end position="22"/>
    </location>
</feature>
<evidence type="ECO:0000256" key="1">
    <source>
        <dbReference type="SAM" id="SignalP"/>
    </source>
</evidence>